<comment type="caution">
    <text evidence="2">The sequence shown here is derived from an EMBL/GenBank/DDBJ whole genome shotgun (WGS) entry which is preliminary data.</text>
</comment>
<dbReference type="Proteomes" id="UP000730618">
    <property type="component" value="Unassembled WGS sequence"/>
</dbReference>
<accession>A0ABM8VI59</accession>
<gene>
    <name evidence="2" type="ORF">PAECIP111802_03049</name>
</gene>
<reference evidence="2 3" key="1">
    <citation type="submission" date="2021-06" db="EMBL/GenBank/DDBJ databases">
        <authorList>
            <person name="Criscuolo A."/>
        </authorList>
    </citation>
    <scope>NUCLEOTIDE SEQUENCE [LARGE SCALE GENOMIC DNA]</scope>
    <source>
        <strain evidence="3">CIP 111802</strain>
    </source>
</reference>
<proteinExistence type="predicted"/>
<keyword evidence="1" id="KW-0812">Transmembrane</keyword>
<evidence type="ECO:0000256" key="1">
    <source>
        <dbReference type="SAM" id="Phobius"/>
    </source>
</evidence>
<keyword evidence="1" id="KW-1133">Transmembrane helix</keyword>
<evidence type="ECO:0000313" key="3">
    <source>
        <dbReference type="Proteomes" id="UP000730618"/>
    </source>
</evidence>
<protein>
    <submittedName>
        <fullName evidence="2">Uncharacterized protein</fullName>
    </submittedName>
</protein>
<feature type="transmembrane region" description="Helical" evidence="1">
    <location>
        <begin position="36"/>
        <end position="59"/>
    </location>
</feature>
<sequence>MLASYHSYEVVQKARELFSKLSQWAKIVDKHRIHEILLFGFFIALLAVSLDTLDIIPAFKY</sequence>
<name>A0ABM8VI59_9BACL</name>
<dbReference type="EMBL" id="CAJVCE010000007">
    <property type="protein sequence ID" value="CAG7643577.1"/>
    <property type="molecule type" value="Genomic_DNA"/>
</dbReference>
<keyword evidence="3" id="KW-1185">Reference proteome</keyword>
<organism evidence="2 3">
    <name type="scientific">Paenibacillus allorhizosphaerae</name>
    <dbReference type="NCBI Taxonomy" id="2849866"/>
    <lineage>
        <taxon>Bacteria</taxon>
        <taxon>Bacillati</taxon>
        <taxon>Bacillota</taxon>
        <taxon>Bacilli</taxon>
        <taxon>Bacillales</taxon>
        <taxon>Paenibacillaceae</taxon>
        <taxon>Paenibacillus</taxon>
    </lineage>
</organism>
<keyword evidence="1" id="KW-0472">Membrane</keyword>
<evidence type="ECO:0000313" key="2">
    <source>
        <dbReference type="EMBL" id="CAG7643577.1"/>
    </source>
</evidence>